<dbReference type="AlphaFoldDB" id="A0A8J6NY17"/>
<evidence type="ECO:0000313" key="1">
    <source>
        <dbReference type="EMBL" id="MBC8430623.1"/>
    </source>
</evidence>
<reference evidence="1 2" key="1">
    <citation type="submission" date="2020-08" db="EMBL/GenBank/DDBJ databases">
        <title>Bridging the membrane lipid divide: bacteria of the FCB group superphylum have the potential to synthesize archaeal ether lipids.</title>
        <authorList>
            <person name="Villanueva L."/>
            <person name="Von Meijenfeldt F.A.B."/>
            <person name="Westbye A.B."/>
            <person name="Yadav S."/>
            <person name="Hopmans E.C."/>
            <person name="Dutilh B.E."/>
            <person name="Sinninghe Damste J.S."/>
        </authorList>
    </citation>
    <scope>NUCLEOTIDE SEQUENCE [LARGE SCALE GENOMIC DNA]</scope>
    <source>
        <strain evidence="1">NIOZ-UU17</strain>
    </source>
</reference>
<comment type="caution">
    <text evidence="1">The sequence shown here is derived from an EMBL/GenBank/DDBJ whole genome shotgun (WGS) entry which is preliminary data.</text>
</comment>
<accession>A0A8J6NY17</accession>
<organism evidence="1 2">
    <name type="scientific">Candidatus Desulfatibia vada</name>
    <dbReference type="NCBI Taxonomy" id="2841696"/>
    <lineage>
        <taxon>Bacteria</taxon>
        <taxon>Pseudomonadati</taxon>
        <taxon>Thermodesulfobacteriota</taxon>
        <taxon>Desulfobacteria</taxon>
        <taxon>Desulfobacterales</taxon>
        <taxon>Desulfobacterales incertae sedis</taxon>
        <taxon>Candidatus Desulfatibia</taxon>
    </lineage>
</organism>
<protein>
    <submittedName>
        <fullName evidence="1">Uncharacterized protein</fullName>
    </submittedName>
</protein>
<gene>
    <name evidence="1" type="ORF">H8D96_01765</name>
</gene>
<evidence type="ECO:0000313" key="2">
    <source>
        <dbReference type="Proteomes" id="UP000605201"/>
    </source>
</evidence>
<dbReference type="Proteomes" id="UP000605201">
    <property type="component" value="Unassembled WGS sequence"/>
</dbReference>
<proteinExistence type="predicted"/>
<dbReference type="EMBL" id="JACNIG010000063">
    <property type="protein sequence ID" value="MBC8430623.1"/>
    <property type="molecule type" value="Genomic_DNA"/>
</dbReference>
<name>A0A8J6NY17_9BACT</name>
<sequence length="72" mass="8108">MNALKEIITVHVNIDLTAASLQAIVENAKKIAGHDAKGIYRVDTAEWVNKIVSRFLLENDFESYAKNIENYS</sequence>